<dbReference type="InterPro" id="IPR025282">
    <property type="entry name" value="DUF4214"/>
</dbReference>
<dbReference type="AlphaFoldDB" id="A0A1W1C7K4"/>
<dbReference type="Gene3D" id="4.10.1080.10">
    <property type="entry name" value="TSP type-3 repeat"/>
    <property type="match status" value="1"/>
</dbReference>
<dbReference type="InterPro" id="IPR018247">
    <property type="entry name" value="EF_Hand_1_Ca_BS"/>
</dbReference>
<dbReference type="GO" id="GO:0016787">
    <property type="term" value="F:hydrolase activity"/>
    <property type="evidence" value="ECO:0007669"/>
    <property type="project" value="UniProtKB-KW"/>
</dbReference>
<dbReference type="NCBIfam" id="TIGR01965">
    <property type="entry name" value="VCBS_repeat"/>
    <property type="match status" value="1"/>
</dbReference>
<organism evidence="3">
    <name type="scientific">hydrothermal vent metagenome</name>
    <dbReference type="NCBI Taxonomy" id="652676"/>
    <lineage>
        <taxon>unclassified sequences</taxon>
        <taxon>metagenomes</taxon>
        <taxon>ecological metagenomes</taxon>
    </lineage>
</organism>
<keyword evidence="3" id="KW-0378">Hydrolase</keyword>
<proteinExistence type="predicted"/>
<accession>A0A1W1C7K4</accession>
<dbReference type="Pfam" id="PF13946">
    <property type="entry name" value="DUF4214"/>
    <property type="match status" value="1"/>
</dbReference>
<dbReference type="SUPFAM" id="SSF103647">
    <property type="entry name" value="TSP type-3 repeat"/>
    <property type="match status" value="1"/>
</dbReference>
<dbReference type="InterPro" id="IPR010221">
    <property type="entry name" value="VCBS_dom"/>
</dbReference>
<protein>
    <submittedName>
        <fullName evidence="3">Proprotein convertase subtilisin/kexin type 7</fullName>
        <ecNumber evidence="3">3.4.21.-</ecNumber>
    </submittedName>
</protein>
<dbReference type="EMBL" id="FPHG01000048">
    <property type="protein sequence ID" value="SFV61661.1"/>
    <property type="molecule type" value="Genomic_DNA"/>
</dbReference>
<evidence type="ECO:0000256" key="1">
    <source>
        <dbReference type="SAM" id="MobiDB-lite"/>
    </source>
</evidence>
<dbReference type="EC" id="3.4.21.-" evidence="3"/>
<dbReference type="Gene3D" id="1.10.3130.20">
    <property type="entry name" value="Phycobilisome linker domain"/>
    <property type="match status" value="1"/>
</dbReference>
<dbReference type="InterPro" id="IPR038255">
    <property type="entry name" value="PBS_linker_sf"/>
</dbReference>
<evidence type="ECO:0000313" key="3">
    <source>
        <dbReference type="EMBL" id="SFV61661.1"/>
    </source>
</evidence>
<evidence type="ECO:0000259" key="2">
    <source>
        <dbReference type="Pfam" id="PF13946"/>
    </source>
</evidence>
<dbReference type="GO" id="GO:0005509">
    <property type="term" value="F:calcium ion binding"/>
    <property type="evidence" value="ECO:0007669"/>
    <property type="project" value="InterPro"/>
</dbReference>
<dbReference type="InterPro" id="IPR028974">
    <property type="entry name" value="TSP_type-3_rpt"/>
</dbReference>
<name>A0A1W1C7K4_9ZZZZ</name>
<gene>
    <name evidence="3" type="ORF">MNB_SV-9-1486</name>
</gene>
<feature type="region of interest" description="Disordered" evidence="1">
    <location>
        <begin position="326"/>
        <end position="348"/>
    </location>
</feature>
<feature type="domain" description="DUF4214" evidence="2">
    <location>
        <begin position="101"/>
        <end position="143"/>
    </location>
</feature>
<dbReference type="PROSITE" id="PS00018">
    <property type="entry name" value="EF_HAND_1"/>
    <property type="match status" value="1"/>
</dbReference>
<sequence length="470" mass="52091">MKKLLLIVLSLLTIIILVAQDDGNSTVETNTSLEINSNSINVDKEVKKTNIEILYLAMFNRIPDTKGLEYWNKMINDENWTMIQVSNSMFDQNETKALYPELYNENMDSVKLITSIYQNIFNRYPDGEGLAYWDQQISAKLISPNIFILSIINGAIGKDKEFLKSLEKISTILTLNNLLVQEDLRDVLNILSEKDEKSALEYIDYIINEPTVRRVRPTVEFDGNPSKDQVKIKVSSSSYLVYGLNVAIYNLPMDRWDISDKKILSSANKVDLVVSSNIYGEDNIKIRLQSENGNIISGVTKKDIVIKSVIDTKDSDGDGVLDRGDVFPNDANESIDSDGDGVGDNADKCNNTKKDELIGADGCPPDTKASFSGDLMGTIYRNEPLITGKIVVTDPNDGEAGMTPENKDGIYGILIIDESGSWTFTLTNSGLQDGDIFTDKFLLASKGGDAVNLTIVINGKEKIVDNNSTQ</sequence>
<reference evidence="3" key="1">
    <citation type="submission" date="2016-10" db="EMBL/GenBank/DDBJ databases">
        <authorList>
            <person name="de Groot N.N."/>
        </authorList>
    </citation>
    <scope>NUCLEOTIDE SEQUENCE</scope>
</reference>